<sequence>MPSTNHSPRLEDAVCLTEAECLLIDPRAYYDDLFEQCEIRLEAASNLMMTLSVLDAPSSCADTRDIAHVALSCRLLLADSHDLLMAARQAFRRQNPPARKGGENG</sequence>
<comment type="caution">
    <text evidence="1">The sequence shown here is derived from an EMBL/GenBank/DDBJ whole genome shotgun (WGS) entry which is preliminary data.</text>
</comment>
<dbReference type="OrthoDB" id="6168599at2"/>
<dbReference type="EMBL" id="NWUX01000017">
    <property type="protein sequence ID" value="PCF94634.1"/>
    <property type="molecule type" value="Genomic_DNA"/>
</dbReference>
<name>A0A2A4HKS0_9GAMM</name>
<organism evidence="1 2">
    <name type="scientific">Vreelandella nigrificans</name>
    <dbReference type="NCBI Taxonomy" id="2042704"/>
    <lineage>
        <taxon>Bacteria</taxon>
        <taxon>Pseudomonadati</taxon>
        <taxon>Pseudomonadota</taxon>
        <taxon>Gammaproteobacteria</taxon>
        <taxon>Oceanospirillales</taxon>
        <taxon>Halomonadaceae</taxon>
        <taxon>Vreelandella</taxon>
    </lineage>
</organism>
<gene>
    <name evidence="1" type="ORF">CPA45_16455</name>
</gene>
<protein>
    <submittedName>
        <fullName evidence="1">Uncharacterized protein</fullName>
    </submittedName>
</protein>
<reference evidence="2" key="1">
    <citation type="submission" date="2017-09" db="EMBL/GenBank/DDBJ databases">
        <authorList>
            <person name="Cho G.-S."/>
            <person name="Oguntoyinbo F.A."/>
            <person name="Cnockaert M."/>
            <person name="Kabisch J."/>
            <person name="Neve H."/>
            <person name="Bockelmann W."/>
            <person name="Wenning M."/>
            <person name="Franz C.M."/>
            <person name="Vandamme P."/>
        </authorList>
    </citation>
    <scope>NUCLEOTIDE SEQUENCE [LARGE SCALE GENOMIC DNA]</scope>
    <source>
        <strain evidence="2">MBT G8648</strain>
    </source>
</reference>
<dbReference type="RefSeq" id="WP_096653372.1">
    <property type="nucleotide sequence ID" value="NZ_NWUX01000017.1"/>
</dbReference>
<evidence type="ECO:0000313" key="1">
    <source>
        <dbReference type="EMBL" id="PCF94634.1"/>
    </source>
</evidence>
<evidence type="ECO:0000313" key="2">
    <source>
        <dbReference type="Proteomes" id="UP000218677"/>
    </source>
</evidence>
<dbReference type="AlphaFoldDB" id="A0A2A4HKS0"/>
<proteinExistence type="predicted"/>
<keyword evidence="2" id="KW-1185">Reference proteome</keyword>
<dbReference type="Proteomes" id="UP000218677">
    <property type="component" value="Unassembled WGS sequence"/>
</dbReference>
<accession>A0A2A4HKS0</accession>